<feature type="transmembrane region" description="Helical" evidence="1">
    <location>
        <begin position="106"/>
        <end position="125"/>
    </location>
</feature>
<dbReference type="Proteomes" id="UP001054837">
    <property type="component" value="Unassembled WGS sequence"/>
</dbReference>
<keyword evidence="1" id="KW-0472">Membrane</keyword>
<dbReference type="EMBL" id="BPLQ01001444">
    <property type="protein sequence ID" value="GIX81807.1"/>
    <property type="molecule type" value="Genomic_DNA"/>
</dbReference>
<proteinExistence type="predicted"/>
<evidence type="ECO:0000313" key="2">
    <source>
        <dbReference type="EMBL" id="GIX81807.1"/>
    </source>
</evidence>
<evidence type="ECO:0000313" key="3">
    <source>
        <dbReference type="Proteomes" id="UP001054837"/>
    </source>
</evidence>
<feature type="transmembrane region" description="Helical" evidence="1">
    <location>
        <begin position="189"/>
        <end position="211"/>
    </location>
</feature>
<evidence type="ECO:0008006" key="4">
    <source>
        <dbReference type="Google" id="ProtNLM"/>
    </source>
</evidence>
<comment type="caution">
    <text evidence="2">The sequence shown here is derived from an EMBL/GenBank/DDBJ whole genome shotgun (WGS) entry which is preliminary data.</text>
</comment>
<sequence length="281" mass="32396">MTSFLLWCFVRTRREKILNLIEKLESIQEELDYDSYKKALKISKIATVCAFLVICLQPFVLALRYFLNQGEGLTCVLLEMSNDEKFKSVVTILLHEFASIYVNTSITYSVALFYTLYCYVFALCLKEEERSISQIFCVYQKVLQIFKNIEKVLSVLIFIVLAHFLVSLFKDMIVLVNVAKSSQKEMLLSYSVDFITCGALTTIVVFSAEIIQCRANSIREFLSNFIGKPYGLNISCIKLFEYQERLKLTGWGTFTLRKPLLLTLVAWLISYGVIIFQFTST</sequence>
<protein>
    <recommendedName>
        <fullName evidence="4">Gustatory receptor</fullName>
    </recommendedName>
</protein>
<feature type="transmembrane region" description="Helical" evidence="1">
    <location>
        <begin position="45"/>
        <end position="67"/>
    </location>
</feature>
<feature type="transmembrane region" description="Helical" evidence="1">
    <location>
        <begin position="152"/>
        <end position="169"/>
    </location>
</feature>
<name>A0AAV4NEI5_9ARAC</name>
<keyword evidence="3" id="KW-1185">Reference proteome</keyword>
<feature type="transmembrane region" description="Helical" evidence="1">
    <location>
        <begin position="260"/>
        <end position="279"/>
    </location>
</feature>
<accession>A0AAV4NEI5</accession>
<keyword evidence="1" id="KW-0812">Transmembrane</keyword>
<organism evidence="2 3">
    <name type="scientific">Caerostris darwini</name>
    <dbReference type="NCBI Taxonomy" id="1538125"/>
    <lineage>
        <taxon>Eukaryota</taxon>
        <taxon>Metazoa</taxon>
        <taxon>Ecdysozoa</taxon>
        <taxon>Arthropoda</taxon>
        <taxon>Chelicerata</taxon>
        <taxon>Arachnida</taxon>
        <taxon>Araneae</taxon>
        <taxon>Araneomorphae</taxon>
        <taxon>Entelegynae</taxon>
        <taxon>Araneoidea</taxon>
        <taxon>Araneidae</taxon>
        <taxon>Caerostris</taxon>
    </lineage>
</organism>
<dbReference type="AlphaFoldDB" id="A0AAV4NEI5"/>
<evidence type="ECO:0000256" key="1">
    <source>
        <dbReference type="SAM" id="Phobius"/>
    </source>
</evidence>
<keyword evidence="1" id="KW-1133">Transmembrane helix</keyword>
<reference evidence="2 3" key="1">
    <citation type="submission" date="2021-06" db="EMBL/GenBank/DDBJ databases">
        <title>Caerostris darwini draft genome.</title>
        <authorList>
            <person name="Kono N."/>
            <person name="Arakawa K."/>
        </authorList>
    </citation>
    <scope>NUCLEOTIDE SEQUENCE [LARGE SCALE GENOMIC DNA]</scope>
</reference>
<gene>
    <name evidence="2" type="primary">AVEN_268347_1</name>
    <name evidence="2" type="ORF">CDAR_604471</name>
</gene>